<dbReference type="EMBL" id="WWSB01000017">
    <property type="protein sequence ID" value="MZK18856.1"/>
    <property type="molecule type" value="Genomic_DNA"/>
</dbReference>
<dbReference type="GO" id="GO:0003700">
    <property type="term" value="F:DNA-binding transcription factor activity"/>
    <property type="evidence" value="ECO:0007669"/>
    <property type="project" value="InterPro"/>
</dbReference>
<accession>A0A845KQ80</accession>
<feature type="domain" description="HTH araC/xylS-type" evidence="4">
    <location>
        <begin position="23"/>
        <end position="71"/>
    </location>
</feature>
<dbReference type="PANTHER" id="PTHR43280:SF28">
    <property type="entry name" value="HTH-TYPE TRANSCRIPTIONAL ACTIVATOR RHAS"/>
    <property type="match status" value="1"/>
</dbReference>
<dbReference type="AlphaFoldDB" id="A0A845KQ80"/>
<gene>
    <name evidence="5" type="ORF">GT565_12205</name>
</gene>
<dbReference type="SUPFAM" id="SSF46689">
    <property type="entry name" value="Homeodomain-like"/>
    <property type="match status" value="1"/>
</dbReference>
<evidence type="ECO:0000259" key="4">
    <source>
        <dbReference type="PROSITE" id="PS01124"/>
    </source>
</evidence>
<reference evidence="5 6" key="1">
    <citation type="journal article" date="2019" name="Nat. Med.">
        <title>A library of human gut bacterial isolates paired with longitudinal multiomics data enables mechanistic microbiome research.</title>
        <authorList>
            <person name="Poyet M."/>
            <person name="Groussin M."/>
            <person name="Gibbons S.M."/>
            <person name="Avila-Pacheco J."/>
            <person name="Jiang X."/>
            <person name="Kearney S.M."/>
            <person name="Perrotta A.R."/>
            <person name="Berdy B."/>
            <person name="Zhao S."/>
            <person name="Lieberman T.D."/>
            <person name="Swanson P.K."/>
            <person name="Smith M."/>
            <person name="Roesemann S."/>
            <person name="Alexander J.E."/>
            <person name="Rich S.A."/>
            <person name="Livny J."/>
            <person name="Vlamakis H."/>
            <person name="Clish C."/>
            <person name="Bullock K."/>
            <person name="Deik A."/>
            <person name="Scott J."/>
            <person name="Pierce K.A."/>
            <person name="Xavier R.J."/>
            <person name="Alm E.J."/>
        </authorList>
    </citation>
    <scope>NUCLEOTIDE SEQUENCE [LARGE SCALE GENOMIC DNA]</scope>
    <source>
        <strain evidence="5 6">BIOML-A7</strain>
    </source>
</reference>
<dbReference type="Gene3D" id="1.10.10.60">
    <property type="entry name" value="Homeodomain-like"/>
    <property type="match status" value="1"/>
</dbReference>
<dbReference type="InterPro" id="IPR020449">
    <property type="entry name" value="Tscrpt_reg_AraC-type_HTH"/>
</dbReference>
<sequence length="71" mass="8012">MLQMLSEYGTYNTELVSDGILNREEKSKELLMGTEMSVTEVAYAAGFSDSSYFIQCFRKYEGITPGEYGKC</sequence>
<protein>
    <submittedName>
        <fullName evidence="5">Helix-turn-helix domain-containing protein</fullName>
    </submittedName>
</protein>
<dbReference type="GO" id="GO:0043565">
    <property type="term" value="F:sequence-specific DNA binding"/>
    <property type="evidence" value="ECO:0007669"/>
    <property type="project" value="InterPro"/>
</dbReference>
<keyword evidence="2" id="KW-0238">DNA-binding</keyword>
<evidence type="ECO:0000256" key="3">
    <source>
        <dbReference type="ARBA" id="ARBA00023163"/>
    </source>
</evidence>
<dbReference type="SMART" id="SM00342">
    <property type="entry name" value="HTH_ARAC"/>
    <property type="match status" value="1"/>
</dbReference>
<dbReference type="Pfam" id="PF12833">
    <property type="entry name" value="HTH_18"/>
    <property type="match status" value="1"/>
</dbReference>
<comment type="caution">
    <text evidence="5">The sequence shown here is derived from an EMBL/GenBank/DDBJ whole genome shotgun (WGS) entry which is preliminary data.</text>
</comment>
<evidence type="ECO:0000256" key="2">
    <source>
        <dbReference type="ARBA" id="ARBA00023125"/>
    </source>
</evidence>
<dbReference type="Proteomes" id="UP000446719">
    <property type="component" value="Unassembled WGS sequence"/>
</dbReference>
<proteinExistence type="predicted"/>
<dbReference type="InterPro" id="IPR018060">
    <property type="entry name" value="HTH_AraC"/>
</dbReference>
<keyword evidence="1" id="KW-0805">Transcription regulation</keyword>
<organism evidence="5 6">
    <name type="scientific">Dorea longicatena</name>
    <dbReference type="NCBI Taxonomy" id="88431"/>
    <lineage>
        <taxon>Bacteria</taxon>
        <taxon>Bacillati</taxon>
        <taxon>Bacillota</taxon>
        <taxon>Clostridia</taxon>
        <taxon>Lachnospirales</taxon>
        <taxon>Lachnospiraceae</taxon>
        <taxon>Dorea</taxon>
    </lineage>
</organism>
<dbReference type="PANTHER" id="PTHR43280">
    <property type="entry name" value="ARAC-FAMILY TRANSCRIPTIONAL REGULATOR"/>
    <property type="match status" value="1"/>
</dbReference>
<name>A0A845KQ80_9FIRM</name>
<keyword evidence="3" id="KW-0804">Transcription</keyword>
<dbReference type="PROSITE" id="PS01124">
    <property type="entry name" value="HTH_ARAC_FAMILY_2"/>
    <property type="match status" value="1"/>
</dbReference>
<dbReference type="PRINTS" id="PR00032">
    <property type="entry name" value="HTHARAC"/>
</dbReference>
<dbReference type="OrthoDB" id="1650670at2"/>
<dbReference type="InterPro" id="IPR009057">
    <property type="entry name" value="Homeodomain-like_sf"/>
</dbReference>
<evidence type="ECO:0000313" key="6">
    <source>
        <dbReference type="Proteomes" id="UP000446719"/>
    </source>
</evidence>
<dbReference type="RefSeq" id="WP_139009437.1">
    <property type="nucleotide sequence ID" value="NZ_JAKNFP010000005.1"/>
</dbReference>
<evidence type="ECO:0000256" key="1">
    <source>
        <dbReference type="ARBA" id="ARBA00023015"/>
    </source>
</evidence>
<evidence type="ECO:0000313" key="5">
    <source>
        <dbReference type="EMBL" id="MZK18856.1"/>
    </source>
</evidence>